<feature type="transmembrane region" description="Helical" evidence="2">
    <location>
        <begin position="463"/>
        <end position="482"/>
    </location>
</feature>
<accession>A0AAD9U5X8</accession>
<evidence type="ECO:0000256" key="3">
    <source>
        <dbReference type="SAM" id="SignalP"/>
    </source>
</evidence>
<feature type="transmembrane region" description="Helical" evidence="2">
    <location>
        <begin position="494"/>
        <end position="514"/>
    </location>
</feature>
<dbReference type="PANTHER" id="PTHR33538:SF2">
    <property type="entry name" value="PROTEIN GAMETE EXPRESSED 1"/>
    <property type="match status" value="1"/>
</dbReference>
<feature type="coiled-coil region" evidence="1">
    <location>
        <begin position="272"/>
        <end position="306"/>
    </location>
</feature>
<feature type="coiled-coil region" evidence="1">
    <location>
        <begin position="170"/>
        <end position="204"/>
    </location>
</feature>
<reference evidence="4" key="1">
    <citation type="journal article" date="2023" name="Plant J.">
        <title>Genome sequences and population genomics provide insights into the demographic history, inbreeding, and mutation load of two 'living fossil' tree species of Dipteronia.</title>
        <authorList>
            <person name="Feng Y."/>
            <person name="Comes H.P."/>
            <person name="Chen J."/>
            <person name="Zhu S."/>
            <person name="Lu R."/>
            <person name="Zhang X."/>
            <person name="Li P."/>
            <person name="Qiu J."/>
            <person name="Olsen K.M."/>
            <person name="Qiu Y."/>
        </authorList>
    </citation>
    <scope>NUCLEOTIDE SEQUENCE</scope>
    <source>
        <strain evidence="4">KIB01</strain>
    </source>
</reference>
<evidence type="ECO:0000313" key="4">
    <source>
        <dbReference type="EMBL" id="KAK2648536.1"/>
    </source>
</evidence>
<evidence type="ECO:0008006" key="6">
    <source>
        <dbReference type="Google" id="ProtNLM"/>
    </source>
</evidence>
<keyword evidence="1" id="KW-0175">Coiled coil</keyword>
<keyword evidence="2" id="KW-0472">Membrane</keyword>
<evidence type="ECO:0000256" key="2">
    <source>
        <dbReference type="SAM" id="Phobius"/>
    </source>
</evidence>
<dbReference type="SUPFAM" id="SSF58104">
    <property type="entry name" value="Methyl-accepting chemotaxis protein (MCP) signaling domain"/>
    <property type="match status" value="1"/>
</dbReference>
<feature type="signal peptide" evidence="3">
    <location>
        <begin position="1"/>
        <end position="23"/>
    </location>
</feature>
<keyword evidence="2" id="KW-1133">Transmembrane helix</keyword>
<evidence type="ECO:0000313" key="5">
    <source>
        <dbReference type="Proteomes" id="UP001280121"/>
    </source>
</evidence>
<keyword evidence="3" id="KW-0732">Signal</keyword>
<name>A0AAD9U5X8_9ROSI</name>
<protein>
    <recommendedName>
        <fullName evidence="6">Protein GAMETE EXPRESSED 1</fullName>
    </recommendedName>
</protein>
<gene>
    <name evidence="4" type="ORF">Ddye_016025</name>
</gene>
<feature type="chain" id="PRO_5042042503" description="Protein GAMETE EXPRESSED 1" evidence="3">
    <location>
        <begin position="24"/>
        <end position="610"/>
    </location>
</feature>
<dbReference type="Proteomes" id="UP001280121">
    <property type="component" value="Unassembled WGS sequence"/>
</dbReference>
<dbReference type="PANTHER" id="PTHR33538">
    <property type="entry name" value="PROTEIN GAMETE EXPRESSED 1"/>
    <property type="match status" value="1"/>
</dbReference>
<organism evidence="4 5">
    <name type="scientific">Dipteronia dyeriana</name>
    <dbReference type="NCBI Taxonomy" id="168575"/>
    <lineage>
        <taxon>Eukaryota</taxon>
        <taxon>Viridiplantae</taxon>
        <taxon>Streptophyta</taxon>
        <taxon>Embryophyta</taxon>
        <taxon>Tracheophyta</taxon>
        <taxon>Spermatophyta</taxon>
        <taxon>Magnoliopsida</taxon>
        <taxon>eudicotyledons</taxon>
        <taxon>Gunneridae</taxon>
        <taxon>Pentapetalae</taxon>
        <taxon>rosids</taxon>
        <taxon>malvids</taxon>
        <taxon>Sapindales</taxon>
        <taxon>Sapindaceae</taxon>
        <taxon>Hippocastanoideae</taxon>
        <taxon>Acereae</taxon>
        <taxon>Dipteronia</taxon>
    </lineage>
</organism>
<sequence>MGRHNHLLFLLLILVCFSDSCMSWSWNPFAAGKAEEPPDDVWSVTDSGSDVDAQFSLEAFDNQKGIQLVEKAKQKMMLGSNSCWHTAYRQIFDACSEIISDDNEKRKRFAWDLSNCFQQNSARAPFPVCHTSTPVKKCLAKLNDNDYRVYLEFFLETNSICYQLQGAAFRRQTERLVNDLKRSANFAEDKLKDLDKKSDKLLQRSDGILSTLNVIDEQTQQVVESSKKVSDHISVVKDYSEEIFIQSVQIAASQSGLQKDQEKMKNKIEEGIATLHDSYNNLGQKMEDLKTETVEVEKKINEVGNAMSDKMSNLQSKANEIGDVAGVSLDKQKQLMDGQSKALEGLQSLTEFQSQAFTESRDTLKELAEFGHKQQEALIKRQEQLEEAHQRLAANSKSILAAQEAFEEKQASMFVALDKLFALHNALLFESRMIKAFFLYSISTFIVYVLTSTKQTYTVRPKLYLGLCAAFMLEFAIPRMLSNNIEQQLWIINFVRLLFLLLTSAQLLHAIYTYKDYEQLNHRMLVDMMEKLRNLRSNSKERDLCLEMDSSSSDSSVHWPSWITNDLLEEDDANSHQDPDYFLKEGTGENSLTTSSMAARKYNLRSRSRH</sequence>
<comment type="caution">
    <text evidence="4">The sequence shown here is derived from an EMBL/GenBank/DDBJ whole genome shotgun (WGS) entry which is preliminary data.</text>
</comment>
<dbReference type="EMBL" id="JANJYI010000005">
    <property type="protein sequence ID" value="KAK2648536.1"/>
    <property type="molecule type" value="Genomic_DNA"/>
</dbReference>
<dbReference type="InterPro" id="IPR040346">
    <property type="entry name" value="GEX1/Brambleberry"/>
</dbReference>
<proteinExistence type="predicted"/>
<evidence type="ECO:0000256" key="1">
    <source>
        <dbReference type="SAM" id="Coils"/>
    </source>
</evidence>
<keyword evidence="2" id="KW-0812">Transmembrane</keyword>
<keyword evidence="5" id="KW-1185">Reference proteome</keyword>
<dbReference type="AlphaFoldDB" id="A0AAD9U5X8"/>
<feature type="transmembrane region" description="Helical" evidence="2">
    <location>
        <begin position="433"/>
        <end position="451"/>
    </location>
</feature>